<dbReference type="AlphaFoldDB" id="A0A940SLB2"/>
<dbReference type="RefSeq" id="WP_209407271.1">
    <property type="nucleotide sequence ID" value="NZ_JAGIYQ010000016.1"/>
</dbReference>
<dbReference type="EMBL" id="JAGIYQ010000016">
    <property type="protein sequence ID" value="MBP0726934.1"/>
    <property type="molecule type" value="Genomic_DNA"/>
</dbReference>
<evidence type="ECO:0000313" key="3">
    <source>
        <dbReference type="EMBL" id="MBP0726934.1"/>
    </source>
</evidence>
<protein>
    <recommendedName>
        <fullName evidence="5">DUF148 domain-containing protein</fullName>
    </recommendedName>
</protein>
<feature type="chain" id="PRO_5036705004" description="DUF148 domain-containing protein" evidence="2">
    <location>
        <begin position="26"/>
        <end position="215"/>
    </location>
</feature>
<evidence type="ECO:0008006" key="5">
    <source>
        <dbReference type="Google" id="ProtNLM"/>
    </source>
</evidence>
<evidence type="ECO:0000256" key="1">
    <source>
        <dbReference type="SAM" id="MobiDB-lite"/>
    </source>
</evidence>
<keyword evidence="2" id="KW-0732">Signal</keyword>
<proteinExistence type="predicted"/>
<comment type="caution">
    <text evidence="3">The sequence shown here is derived from an EMBL/GenBank/DDBJ whole genome shotgun (WGS) entry which is preliminary data.</text>
</comment>
<evidence type="ECO:0000313" key="4">
    <source>
        <dbReference type="Proteomes" id="UP000682134"/>
    </source>
</evidence>
<accession>A0A940SLB2</accession>
<feature type="region of interest" description="Disordered" evidence="1">
    <location>
        <begin position="28"/>
        <end position="49"/>
    </location>
</feature>
<feature type="signal peptide" evidence="2">
    <location>
        <begin position="1"/>
        <end position="25"/>
    </location>
</feature>
<dbReference type="Proteomes" id="UP000682134">
    <property type="component" value="Unassembled WGS sequence"/>
</dbReference>
<sequence>MKKWIKSLMIPVVATGIIVPTIAQAETNKNTSKDHHEWKHKGGHEGGEHYKNEYIENQEKNLVNLTGQYAPELKPAFNKVFAERKEIFNLYRKDPEVQKHFEQKRRAFKVKREEFKTTYKTQLDDIQNNVKKGKITKQEAMQQRFNLWKQFAGNDPEIQDKIENFKAHRELHFQLEKAIETKDRVKINSTLHQILKAEQSRNDYLKREINKIKNV</sequence>
<organism evidence="3 4">
    <name type="scientific">Gottfriedia endophytica</name>
    <dbReference type="NCBI Taxonomy" id="2820819"/>
    <lineage>
        <taxon>Bacteria</taxon>
        <taxon>Bacillati</taxon>
        <taxon>Bacillota</taxon>
        <taxon>Bacilli</taxon>
        <taxon>Bacillales</taxon>
        <taxon>Bacillaceae</taxon>
        <taxon>Gottfriedia</taxon>
    </lineage>
</organism>
<gene>
    <name evidence="3" type="ORF">J5Y03_17385</name>
</gene>
<keyword evidence="4" id="KW-1185">Reference proteome</keyword>
<name>A0A940SLB2_9BACI</name>
<reference evidence="3" key="1">
    <citation type="submission" date="2021-04" db="EMBL/GenBank/DDBJ databases">
        <title>Genome seq and assembly of Bacillus sp.</title>
        <authorList>
            <person name="Chhetri G."/>
        </authorList>
    </citation>
    <scope>NUCLEOTIDE SEQUENCE</scope>
    <source>
        <strain evidence="3">RG28</strain>
    </source>
</reference>
<evidence type="ECO:0000256" key="2">
    <source>
        <dbReference type="SAM" id="SignalP"/>
    </source>
</evidence>